<accession>A0A246FLI2</accession>
<dbReference type="OrthoDB" id="884194at2"/>
<reference evidence="2 3" key="1">
    <citation type="submission" date="2017-06" db="EMBL/GenBank/DDBJ databases">
        <title>Hymenobacter amundsenii sp. nov. isolated from regoliths in Antarctica.</title>
        <authorList>
            <person name="Sedlacek I."/>
            <person name="Kralova S."/>
            <person name="Pantucek R."/>
            <person name="Svec P."/>
            <person name="Holochova P."/>
            <person name="Stankova E."/>
            <person name="Vrbovska V."/>
            <person name="Busse H.-J."/>
        </authorList>
    </citation>
    <scope>NUCLEOTIDE SEQUENCE [LARGE SCALE GENOMIC DNA]</scope>
    <source>
        <strain evidence="2 3">CCM 8682</strain>
    </source>
</reference>
<organism evidence="2 3">
    <name type="scientific">Hymenobacter amundsenii</name>
    <dbReference type="NCBI Taxonomy" id="2006685"/>
    <lineage>
        <taxon>Bacteria</taxon>
        <taxon>Pseudomonadati</taxon>
        <taxon>Bacteroidota</taxon>
        <taxon>Cytophagia</taxon>
        <taxon>Cytophagales</taxon>
        <taxon>Hymenobacteraceae</taxon>
        <taxon>Hymenobacter</taxon>
    </lineage>
</organism>
<evidence type="ECO:0000313" key="2">
    <source>
        <dbReference type="EMBL" id="OWP63601.1"/>
    </source>
</evidence>
<proteinExistence type="predicted"/>
<gene>
    <name evidence="2" type="ORF">CDA63_08460</name>
</gene>
<feature type="chain" id="PRO_5012309288" description="DUF3575 domain-containing protein" evidence="1">
    <location>
        <begin position="18"/>
        <end position="235"/>
    </location>
</feature>
<dbReference type="RefSeq" id="WP_088464014.1">
    <property type="nucleotide sequence ID" value="NZ_NIRR01000010.1"/>
</dbReference>
<feature type="signal peptide" evidence="1">
    <location>
        <begin position="1"/>
        <end position="17"/>
    </location>
</feature>
<evidence type="ECO:0008006" key="4">
    <source>
        <dbReference type="Google" id="ProtNLM"/>
    </source>
</evidence>
<evidence type="ECO:0000313" key="3">
    <source>
        <dbReference type="Proteomes" id="UP000197277"/>
    </source>
</evidence>
<name>A0A246FLI2_9BACT</name>
<evidence type="ECO:0000256" key="1">
    <source>
        <dbReference type="SAM" id="SignalP"/>
    </source>
</evidence>
<keyword evidence="3" id="KW-1185">Reference proteome</keyword>
<keyword evidence="1" id="KW-0732">Signal</keyword>
<dbReference type="EMBL" id="NIRR01000010">
    <property type="protein sequence ID" value="OWP63601.1"/>
    <property type="molecule type" value="Genomic_DNA"/>
</dbReference>
<protein>
    <recommendedName>
        <fullName evidence="4">DUF3575 domain-containing protein</fullName>
    </recommendedName>
</protein>
<dbReference type="AlphaFoldDB" id="A0A246FLI2"/>
<sequence length="235" mass="26448">MKSFACLLLATALPLAAAAQTVPPDSAAIYKHQLGLTASPVLDGFFRNNRALPVGLLYKRQTKPNQALRARLVGQYSRRDSTDFLGTLPGSVTYEWSAMLFGGYEWQQSLGRHTSWYYGAELGSGWGQAKSRDVREVPNQFGPGKYAYESRYVINRWQVQARPFVGLMLHASARVRVFAEAALVARYERRRYNLTNTVLRQNTDGTLVNGYAFYTGNTFQMQLRPVQLVGVSYLF</sequence>
<dbReference type="Proteomes" id="UP000197277">
    <property type="component" value="Unassembled WGS sequence"/>
</dbReference>
<comment type="caution">
    <text evidence="2">The sequence shown here is derived from an EMBL/GenBank/DDBJ whole genome shotgun (WGS) entry which is preliminary data.</text>
</comment>